<evidence type="ECO:0000256" key="5">
    <source>
        <dbReference type="ARBA" id="ARBA00023002"/>
    </source>
</evidence>
<dbReference type="Proteomes" id="UP001358417">
    <property type="component" value="Unassembled WGS sequence"/>
</dbReference>
<dbReference type="Pfam" id="PF00743">
    <property type="entry name" value="FMO-like"/>
    <property type="match status" value="1"/>
</dbReference>
<dbReference type="GO" id="GO:0050661">
    <property type="term" value="F:NADP binding"/>
    <property type="evidence" value="ECO:0007669"/>
    <property type="project" value="InterPro"/>
</dbReference>
<sequence length="622" mass="69519">MGSMGYKVASSQYAHPLISERAVDEPRPLRVIYVGAGISGICAAIQFPKFVPNLELVIYEKNPDIGGTWYENRYPGCACDIPAHSYQLSYDSDVSWSQFYVGAEEILEYWRKIVDKYDIRKFMNFEHRCIEARWNETTSKWHVKLETPDGNTQKIIEDIGDVLVTGVGVLNNWNWPNINGLHDFKGKLLHSANWDTSYDPTGKNIAVIGAGSSGIQIVPALLPKVKAIDHYVRGRTWIAASFGSEIVRERNNGQDGNFNYSPAEIQGWKNDPASYLRYRKTLELGMQGNFALTHRGTQEHEGAWAAFETDMRRRLAKKSRIADHLIPSFPPLCKRLTPGPGYLEALVADNVAVIPEKISHIDATGITTCDGIHRPVDAIITATGFDTTFQGRFPIYGRGGVNLQERNKIRPETYLGITVDEFPNFFYSLGPNSGAANGNLLLIIESIANYIGQILEKLAKGNIKTIVPQRQEVENFTNYCDAYFKRTVFSAECGSWYKIAPPNATAEERKQGRIVALWPGSSVHAARALERVRFEDYEMTFVDDNAFGWFGDGWAAAERTGDVEGLSWYLNGTKFTHEPLKKVENTYVLDGKVKDGNATKETNVQSQLHVPNGAVNGIDTKA</sequence>
<keyword evidence="7" id="KW-1185">Reference proteome</keyword>
<dbReference type="EMBL" id="JAVRRD010000014">
    <property type="protein sequence ID" value="KAK5051936.1"/>
    <property type="molecule type" value="Genomic_DNA"/>
</dbReference>
<evidence type="ECO:0000256" key="3">
    <source>
        <dbReference type="ARBA" id="ARBA00022630"/>
    </source>
</evidence>
<evidence type="ECO:0000256" key="1">
    <source>
        <dbReference type="ARBA" id="ARBA00001974"/>
    </source>
</evidence>
<name>A0AAV9N8G1_9EURO</name>
<comment type="similarity">
    <text evidence="2">Belongs to the FAD-binding monooxygenase family.</text>
</comment>
<reference evidence="6 7" key="1">
    <citation type="submission" date="2023-08" db="EMBL/GenBank/DDBJ databases">
        <title>Black Yeasts Isolated from many extreme environments.</title>
        <authorList>
            <person name="Coleine C."/>
            <person name="Stajich J.E."/>
            <person name="Selbmann L."/>
        </authorList>
    </citation>
    <scope>NUCLEOTIDE SEQUENCE [LARGE SCALE GENOMIC DNA]</scope>
    <source>
        <strain evidence="6 7">CCFEE 5792</strain>
    </source>
</reference>
<evidence type="ECO:0000256" key="2">
    <source>
        <dbReference type="ARBA" id="ARBA00010139"/>
    </source>
</evidence>
<gene>
    <name evidence="6" type="ORF">LTR84_002739</name>
</gene>
<dbReference type="AlphaFoldDB" id="A0AAV9N8G1"/>
<dbReference type="PANTHER" id="PTHR42877">
    <property type="entry name" value="L-ORNITHINE N(5)-MONOOXYGENASE-RELATED"/>
    <property type="match status" value="1"/>
</dbReference>
<dbReference type="Gene3D" id="3.50.50.60">
    <property type="entry name" value="FAD/NAD(P)-binding domain"/>
    <property type="match status" value="2"/>
</dbReference>
<dbReference type="SUPFAM" id="SSF51905">
    <property type="entry name" value="FAD/NAD(P)-binding domain"/>
    <property type="match status" value="2"/>
</dbReference>
<evidence type="ECO:0008006" key="8">
    <source>
        <dbReference type="Google" id="ProtNLM"/>
    </source>
</evidence>
<keyword evidence="3" id="KW-0285">Flavoprotein</keyword>
<dbReference type="InterPro" id="IPR051209">
    <property type="entry name" value="FAD-bind_Monooxygenase_sf"/>
</dbReference>
<evidence type="ECO:0000313" key="7">
    <source>
        <dbReference type="Proteomes" id="UP001358417"/>
    </source>
</evidence>
<comment type="caution">
    <text evidence="6">The sequence shown here is derived from an EMBL/GenBank/DDBJ whole genome shotgun (WGS) entry which is preliminary data.</text>
</comment>
<dbReference type="PANTHER" id="PTHR42877:SF7">
    <property type="entry name" value="FLAVIN-BINDING MONOOXYGENASE-RELATED"/>
    <property type="match status" value="1"/>
</dbReference>
<evidence type="ECO:0000313" key="6">
    <source>
        <dbReference type="EMBL" id="KAK5051936.1"/>
    </source>
</evidence>
<dbReference type="RefSeq" id="XP_064705950.1">
    <property type="nucleotide sequence ID" value="XM_064846340.1"/>
</dbReference>
<comment type="cofactor">
    <cofactor evidence="1">
        <name>FAD</name>
        <dbReference type="ChEBI" id="CHEBI:57692"/>
    </cofactor>
</comment>
<protein>
    <recommendedName>
        <fullName evidence="8">FAD/NAD(P)-binding domain-containing protein</fullName>
    </recommendedName>
</protein>
<dbReference type="GO" id="GO:0050660">
    <property type="term" value="F:flavin adenine dinucleotide binding"/>
    <property type="evidence" value="ECO:0007669"/>
    <property type="project" value="InterPro"/>
</dbReference>
<keyword evidence="4" id="KW-0274">FAD</keyword>
<dbReference type="GeneID" id="89970938"/>
<keyword evidence="5" id="KW-0560">Oxidoreductase</keyword>
<proteinExistence type="inferred from homology"/>
<dbReference type="InterPro" id="IPR020946">
    <property type="entry name" value="Flavin_mOase-like"/>
</dbReference>
<dbReference type="InterPro" id="IPR036188">
    <property type="entry name" value="FAD/NAD-bd_sf"/>
</dbReference>
<organism evidence="6 7">
    <name type="scientific">Exophiala bonariae</name>
    <dbReference type="NCBI Taxonomy" id="1690606"/>
    <lineage>
        <taxon>Eukaryota</taxon>
        <taxon>Fungi</taxon>
        <taxon>Dikarya</taxon>
        <taxon>Ascomycota</taxon>
        <taxon>Pezizomycotina</taxon>
        <taxon>Eurotiomycetes</taxon>
        <taxon>Chaetothyriomycetidae</taxon>
        <taxon>Chaetothyriales</taxon>
        <taxon>Herpotrichiellaceae</taxon>
        <taxon>Exophiala</taxon>
    </lineage>
</organism>
<evidence type="ECO:0000256" key="4">
    <source>
        <dbReference type="ARBA" id="ARBA00022827"/>
    </source>
</evidence>
<dbReference type="GO" id="GO:0004499">
    <property type="term" value="F:N,N-dimethylaniline monooxygenase activity"/>
    <property type="evidence" value="ECO:0007669"/>
    <property type="project" value="InterPro"/>
</dbReference>
<accession>A0AAV9N8G1</accession>